<dbReference type="UniPathway" id="UPA00084">
    <property type="reaction ID" value="UER00504"/>
</dbReference>
<dbReference type="GO" id="GO:0009395">
    <property type="term" value="P:phospholipid catabolic process"/>
    <property type="evidence" value="ECO:0007669"/>
    <property type="project" value="UniProtKB-KW"/>
</dbReference>
<dbReference type="PANTHER" id="PTHR36305:SF1">
    <property type="entry name" value="PHOSPHATIDYLGLYCEROPHOSPHATASE A"/>
    <property type="match status" value="1"/>
</dbReference>
<proteinExistence type="predicted"/>
<reference evidence="4 5" key="1">
    <citation type="submission" date="2020-07" db="EMBL/GenBank/DDBJ databases">
        <title>Taxonomic revisions and descriptions of new bacterial species based on genomic comparisons in the high-G+C-content subgroup of the family Alcaligenaceae.</title>
        <authorList>
            <person name="Szabo A."/>
            <person name="Felfoldi T."/>
        </authorList>
    </citation>
    <scope>NUCLEOTIDE SEQUENCE [LARGE SCALE GENOMIC DNA]</scope>
    <source>
        <strain evidence="4 5">LMG 24012</strain>
    </source>
</reference>
<keyword evidence="1" id="KW-1208">Phospholipid metabolism</keyword>
<feature type="transmembrane region" description="Helical" evidence="2">
    <location>
        <begin position="103"/>
        <end position="126"/>
    </location>
</feature>
<dbReference type="GO" id="GO:0008962">
    <property type="term" value="F:phosphatidylglycerophosphatase activity"/>
    <property type="evidence" value="ECO:0007669"/>
    <property type="project" value="UniProtKB-EC"/>
</dbReference>
<evidence type="ECO:0000256" key="1">
    <source>
        <dbReference type="PIRNR" id="PIRNR006162"/>
    </source>
</evidence>
<keyword evidence="1" id="KW-0479">Metal-binding</keyword>
<dbReference type="EC" id="3.1.3.27" evidence="1"/>
<keyword evidence="1" id="KW-0442">Lipid degradation</keyword>
<dbReference type="Pfam" id="PF04608">
    <property type="entry name" value="PgpA"/>
    <property type="match status" value="1"/>
</dbReference>
<dbReference type="RefSeq" id="WP_180156903.1">
    <property type="nucleotide sequence ID" value="NZ_JACCEM010000008.1"/>
</dbReference>
<organism evidence="4 5">
    <name type="scientific">Parapusillimonas granuli</name>
    <dbReference type="NCBI Taxonomy" id="380911"/>
    <lineage>
        <taxon>Bacteria</taxon>
        <taxon>Pseudomonadati</taxon>
        <taxon>Pseudomonadota</taxon>
        <taxon>Betaproteobacteria</taxon>
        <taxon>Burkholderiales</taxon>
        <taxon>Alcaligenaceae</taxon>
        <taxon>Parapusillimonas</taxon>
    </lineage>
</organism>
<dbReference type="InterPro" id="IPR026037">
    <property type="entry name" value="PgpA"/>
</dbReference>
<keyword evidence="1 2" id="KW-0812">Transmembrane</keyword>
<dbReference type="GO" id="GO:0006655">
    <property type="term" value="P:phosphatidylglycerol biosynthetic process"/>
    <property type="evidence" value="ECO:0007669"/>
    <property type="project" value="UniProtKB-UniPathway"/>
</dbReference>
<dbReference type="CDD" id="cd06971">
    <property type="entry name" value="PgpA"/>
    <property type="match status" value="1"/>
</dbReference>
<dbReference type="AlphaFoldDB" id="A0A853G6V1"/>
<feature type="transmembrane region" description="Helical" evidence="2">
    <location>
        <begin position="44"/>
        <end position="60"/>
    </location>
</feature>
<keyword evidence="1" id="KW-0595">Phospholipid degradation</keyword>
<gene>
    <name evidence="4" type="ORF">H0A72_15385</name>
</gene>
<dbReference type="PIRSF" id="PIRSF006162">
    <property type="entry name" value="PgpA"/>
    <property type="match status" value="1"/>
</dbReference>
<evidence type="ECO:0000259" key="3">
    <source>
        <dbReference type="Pfam" id="PF04608"/>
    </source>
</evidence>
<evidence type="ECO:0000313" key="4">
    <source>
        <dbReference type="EMBL" id="NYT50700.1"/>
    </source>
</evidence>
<dbReference type="GO" id="GO:0046872">
    <property type="term" value="F:metal ion binding"/>
    <property type="evidence" value="ECO:0007669"/>
    <property type="project" value="UniProtKB-KW"/>
</dbReference>
<keyword evidence="1" id="KW-1003">Cell membrane</keyword>
<dbReference type="PANTHER" id="PTHR36305">
    <property type="entry name" value="PHOSPHATIDYLGLYCEROPHOSPHATASE A"/>
    <property type="match status" value="1"/>
</dbReference>
<comment type="catalytic activity">
    <reaction evidence="1">
        <text>a 1,2-diacyl-sn-glycero-3-phospho-(1'-sn-glycero-3'-phosphate) + H2O = a 1,2-diacyl-sn-glycero-3-phospho-(1'-sn-glycerol) + phosphate</text>
        <dbReference type="Rhea" id="RHEA:33751"/>
        <dbReference type="ChEBI" id="CHEBI:15377"/>
        <dbReference type="ChEBI" id="CHEBI:43474"/>
        <dbReference type="ChEBI" id="CHEBI:60110"/>
        <dbReference type="ChEBI" id="CHEBI:64716"/>
        <dbReference type="EC" id="3.1.3.27"/>
    </reaction>
</comment>
<dbReference type="SUPFAM" id="SSF101307">
    <property type="entry name" value="YutG-like"/>
    <property type="match status" value="1"/>
</dbReference>
<name>A0A853G6V1_9BURK</name>
<keyword evidence="1" id="KW-0378">Hydrolase</keyword>
<comment type="function">
    <text evidence="1">Lipid phosphatase which dephosphorylates phosphatidylglycerophosphate (PGP) to phosphatidylglycerol (PG).</text>
</comment>
<sequence>MPDSPQTRQANKSGYAVTPSWAFGALHRVVAFGLGSGLIRPAPGTWGTLLGWLLWAAAVGRLPDPYIGAVILAAFALGCWACGKTGREMGTPDHGGMVWDEVVAFWLVLWLTPSSLAAQAAAFIVFRGFDIIKPPPVRYFDARLKNGFGVMWDDILAAAYSLLVMAILVRFGVFA</sequence>
<feature type="transmembrane region" description="Helical" evidence="2">
    <location>
        <begin position="155"/>
        <end position="173"/>
    </location>
</feature>
<comment type="cofactor">
    <cofactor evidence="1">
        <name>Mg(2+)</name>
        <dbReference type="ChEBI" id="CHEBI:18420"/>
    </cofactor>
</comment>
<keyword evidence="2" id="KW-1133">Transmembrane helix</keyword>
<feature type="transmembrane region" description="Helical" evidence="2">
    <location>
        <begin position="66"/>
        <end position="83"/>
    </location>
</feature>
<dbReference type="GO" id="GO:0005886">
    <property type="term" value="C:plasma membrane"/>
    <property type="evidence" value="ECO:0007669"/>
    <property type="project" value="UniProtKB-SubCell"/>
</dbReference>
<keyword evidence="1 2" id="KW-0472">Membrane</keyword>
<comment type="subcellular location">
    <subcellularLocation>
        <location evidence="1">Cell inner membrane</location>
        <topology evidence="1">Multi-pass membrane protein</topology>
    </subcellularLocation>
</comment>
<keyword evidence="5" id="KW-1185">Reference proteome</keyword>
<dbReference type="Proteomes" id="UP000559809">
    <property type="component" value="Unassembled WGS sequence"/>
</dbReference>
<evidence type="ECO:0000256" key="2">
    <source>
        <dbReference type="SAM" id="Phobius"/>
    </source>
</evidence>
<evidence type="ECO:0000313" key="5">
    <source>
        <dbReference type="Proteomes" id="UP000559809"/>
    </source>
</evidence>
<dbReference type="InterPro" id="IPR036681">
    <property type="entry name" value="PgpA-like_sf"/>
</dbReference>
<dbReference type="InterPro" id="IPR007686">
    <property type="entry name" value="YutG/PgpA"/>
</dbReference>
<comment type="pathway">
    <text evidence="1">Phospholipid metabolism; phosphatidylglycerol biosynthesis; phosphatidylglycerol from CDP-diacylglycerol: step 2/2.</text>
</comment>
<keyword evidence="1" id="KW-0997">Cell inner membrane</keyword>
<accession>A0A853G6V1</accession>
<keyword evidence="1" id="KW-0460">Magnesium</keyword>
<feature type="domain" description="YutG/PgpA" evidence="3">
    <location>
        <begin position="30"/>
        <end position="168"/>
    </location>
</feature>
<protein>
    <recommendedName>
        <fullName evidence="1">Phosphatidylglycerophosphatase A</fullName>
        <ecNumber evidence="1">3.1.3.27</ecNumber>
    </recommendedName>
    <alternativeName>
        <fullName evidence="1">Phosphatidylglycerolphosphate phosphatase A</fullName>
    </alternativeName>
</protein>
<comment type="caution">
    <text evidence="4">The sequence shown here is derived from an EMBL/GenBank/DDBJ whole genome shotgun (WGS) entry which is preliminary data.</text>
</comment>
<dbReference type="EMBL" id="JACCEM010000008">
    <property type="protein sequence ID" value="NYT50700.1"/>
    <property type="molecule type" value="Genomic_DNA"/>
</dbReference>
<keyword evidence="1" id="KW-0443">Lipid metabolism</keyword>